<evidence type="ECO:0000313" key="1">
    <source>
        <dbReference type="EMBL" id="KVI09458.1"/>
    </source>
</evidence>
<dbReference type="Pfam" id="PF04398">
    <property type="entry name" value="DUF538"/>
    <property type="match status" value="1"/>
</dbReference>
<dbReference type="OMA" id="ICSICCC"/>
<dbReference type="InterPro" id="IPR007493">
    <property type="entry name" value="DUF538"/>
</dbReference>
<comment type="caution">
    <text evidence="1">The sequence shown here is derived from an EMBL/GenBank/DDBJ whole genome shotgun (WGS) entry which is preliminary data.</text>
</comment>
<dbReference type="EMBL" id="LEKV01001062">
    <property type="protein sequence ID" value="KVI09458.1"/>
    <property type="molecule type" value="Genomic_DNA"/>
</dbReference>
<dbReference type="AlphaFoldDB" id="A0A103YI28"/>
<sequence length="237" mass="26323">MGQPPWQHEKAVYSVCVHLPINTSLTLHYSTTMAAKTLLLLTLLTVISSTTALSDDPQPSVYDILEKYGLPSGLLPDSVKSYSLSPDDGSFVVELEKACYIQFDYLVYYDTKITGKLNVGSITDLDGIQVKRFLFWFDVDEIRVDLPSSDNIYFTVGFINKKLDIDQFETVHACTDNALASCGQSSNPISQIGYLSVLRNTQHRSQLDKFAGADIPPILVDCLLPVSVEEVEMLITE</sequence>
<evidence type="ECO:0000313" key="2">
    <source>
        <dbReference type="Proteomes" id="UP000243975"/>
    </source>
</evidence>
<dbReference type="Proteomes" id="UP000243975">
    <property type="component" value="Unassembled WGS sequence"/>
</dbReference>
<keyword evidence="2" id="KW-1185">Reference proteome</keyword>
<proteinExistence type="predicted"/>
<gene>
    <name evidence="1" type="ORF">Ccrd_012170</name>
</gene>
<organism evidence="1 2">
    <name type="scientific">Cynara cardunculus var. scolymus</name>
    <name type="common">Globe artichoke</name>
    <name type="synonym">Cynara scolymus</name>
    <dbReference type="NCBI Taxonomy" id="59895"/>
    <lineage>
        <taxon>Eukaryota</taxon>
        <taxon>Viridiplantae</taxon>
        <taxon>Streptophyta</taxon>
        <taxon>Embryophyta</taxon>
        <taxon>Tracheophyta</taxon>
        <taxon>Spermatophyta</taxon>
        <taxon>Magnoliopsida</taxon>
        <taxon>eudicotyledons</taxon>
        <taxon>Gunneridae</taxon>
        <taxon>Pentapetalae</taxon>
        <taxon>asterids</taxon>
        <taxon>campanulids</taxon>
        <taxon>Asterales</taxon>
        <taxon>Asteraceae</taxon>
        <taxon>Carduoideae</taxon>
        <taxon>Cardueae</taxon>
        <taxon>Carduinae</taxon>
        <taxon>Cynara</taxon>
    </lineage>
</organism>
<name>A0A103YI28_CYNCS</name>
<dbReference type="Gene3D" id="2.30.240.10">
    <property type="entry name" value="At5g01610-like"/>
    <property type="match status" value="1"/>
</dbReference>
<dbReference type="PANTHER" id="PTHR31676:SF71">
    <property type="entry name" value="EXPRESSED PROTEIN"/>
    <property type="match status" value="1"/>
</dbReference>
<dbReference type="Gramene" id="KVI09458">
    <property type="protein sequence ID" value="KVI09458"/>
    <property type="gene ID" value="Ccrd_012170"/>
</dbReference>
<dbReference type="SUPFAM" id="SSF141562">
    <property type="entry name" value="At5g01610-like"/>
    <property type="match status" value="1"/>
</dbReference>
<dbReference type="PANTHER" id="PTHR31676">
    <property type="entry name" value="T31J12.3 PROTEIN-RELATED"/>
    <property type="match status" value="1"/>
</dbReference>
<protein>
    <recommendedName>
        <fullName evidence="3">DUF538 domain-containing protein</fullName>
    </recommendedName>
</protein>
<dbReference type="InterPro" id="IPR036758">
    <property type="entry name" value="At5g01610-like"/>
</dbReference>
<evidence type="ECO:0008006" key="3">
    <source>
        <dbReference type="Google" id="ProtNLM"/>
    </source>
</evidence>
<dbReference type="STRING" id="59895.A0A103YI28"/>
<accession>A0A103YI28</accession>
<reference evidence="1 2" key="1">
    <citation type="journal article" date="2016" name="Sci. Rep.">
        <title>The genome sequence of the outbreeding globe artichoke constructed de novo incorporating a phase-aware low-pass sequencing strategy of F1 progeny.</title>
        <authorList>
            <person name="Scaglione D."/>
            <person name="Reyes-Chin-Wo S."/>
            <person name="Acquadro A."/>
            <person name="Froenicke L."/>
            <person name="Portis E."/>
            <person name="Beitel C."/>
            <person name="Tirone M."/>
            <person name="Mauro R."/>
            <person name="Lo Monaco A."/>
            <person name="Mauromicale G."/>
            <person name="Faccioli P."/>
            <person name="Cattivelli L."/>
            <person name="Rieseberg L."/>
            <person name="Michelmore R."/>
            <person name="Lanteri S."/>
        </authorList>
    </citation>
    <scope>NUCLEOTIDE SEQUENCE [LARGE SCALE GENOMIC DNA]</scope>
    <source>
        <strain evidence="1">2C</strain>
    </source>
</reference>